<name>A8PNP9_9COXI</name>
<evidence type="ECO:0000256" key="9">
    <source>
        <dbReference type="RuleBase" id="RU004006"/>
    </source>
</evidence>
<dbReference type="GO" id="GO:0019843">
    <property type="term" value="F:rRNA binding"/>
    <property type="evidence" value="ECO:0007669"/>
    <property type="project" value="UniProtKB-UniRule"/>
</dbReference>
<dbReference type="PANTHER" id="PTHR13501:SF8">
    <property type="entry name" value="LARGE RIBOSOMAL SUBUNIT PROTEIN UL22M"/>
    <property type="match status" value="1"/>
</dbReference>
<evidence type="ECO:0000313" key="12">
    <source>
        <dbReference type="Proteomes" id="UP000054075"/>
    </source>
</evidence>
<evidence type="ECO:0000256" key="7">
    <source>
        <dbReference type="HAMAP-Rule" id="MF_01331"/>
    </source>
</evidence>
<evidence type="ECO:0000256" key="2">
    <source>
        <dbReference type="ARBA" id="ARBA00022730"/>
    </source>
</evidence>
<comment type="subunit">
    <text evidence="7 9">Part of the 50S ribosomal subunit.</text>
</comment>
<gene>
    <name evidence="7 11" type="primary">rplV</name>
    <name evidence="11" type="ORF">RICGR_1068</name>
</gene>
<dbReference type="InterPro" id="IPR036394">
    <property type="entry name" value="Ribosomal_uL22_sf"/>
</dbReference>
<keyword evidence="4 7" id="KW-0689">Ribosomal protein</keyword>
<dbReference type="InterPro" id="IPR005727">
    <property type="entry name" value="Ribosomal_uL22_bac/chlpt-type"/>
</dbReference>
<evidence type="ECO:0000256" key="10">
    <source>
        <dbReference type="RuleBase" id="RU004008"/>
    </source>
</evidence>
<dbReference type="InterPro" id="IPR001063">
    <property type="entry name" value="Ribosomal_uL22"/>
</dbReference>
<keyword evidence="2 7" id="KW-0699">rRNA-binding</keyword>
<dbReference type="Proteomes" id="UP000054075">
    <property type="component" value="Unassembled WGS sequence"/>
</dbReference>
<evidence type="ECO:0000256" key="6">
    <source>
        <dbReference type="ARBA" id="ARBA00035207"/>
    </source>
</evidence>
<keyword evidence="3 7" id="KW-0694">RNA-binding</keyword>
<comment type="similarity">
    <text evidence="1 7 8">Belongs to the universal ribosomal protein uL22 family.</text>
</comment>
<reference evidence="11" key="2">
    <citation type="submission" date="2007-10" db="EMBL/GenBank/DDBJ databases">
        <authorList>
            <person name="Myers G.S."/>
        </authorList>
    </citation>
    <scope>NUCLEOTIDE SEQUENCE [LARGE SCALE GENOMIC DNA]</scope>
</reference>
<dbReference type="Gene3D" id="3.90.470.10">
    <property type="entry name" value="Ribosomal protein L22/L17"/>
    <property type="match status" value="1"/>
</dbReference>
<comment type="function">
    <text evidence="7 10">This protein binds specifically to 23S rRNA; its binding is stimulated by other ribosomal proteins, e.g., L4, L17, and L20. It is important during the early stages of 50S assembly. It makes multiple contacts with different domains of the 23S rRNA in the assembled 50S subunit and ribosome.</text>
</comment>
<dbReference type="OrthoDB" id="9805969at2"/>
<keyword evidence="12" id="KW-1185">Reference proteome</keyword>
<evidence type="ECO:0000256" key="1">
    <source>
        <dbReference type="ARBA" id="ARBA00009451"/>
    </source>
</evidence>
<dbReference type="FunFam" id="3.90.470.10:FF:000001">
    <property type="entry name" value="50S ribosomal protein L22"/>
    <property type="match status" value="1"/>
</dbReference>
<protein>
    <recommendedName>
        <fullName evidence="6 7">Large ribosomal subunit protein uL22</fullName>
    </recommendedName>
</protein>
<dbReference type="PROSITE" id="PS00464">
    <property type="entry name" value="RIBOSOMAL_L22"/>
    <property type="match status" value="1"/>
</dbReference>
<proteinExistence type="inferred from homology"/>
<comment type="caution">
    <text evidence="11">The sequence shown here is derived from an EMBL/GenBank/DDBJ whole genome shotgun (WGS) entry which is preliminary data.</text>
</comment>
<organism evidence="11 12">
    <name type="scientific">Rickettsiella grylli</name>
    <dbReference type="NCBI Taxonomy" id="59196"/>
    <lineage>
        <taxon>Bacteria</taxon>
        <taxon>Pseudomonadati</taxon>
        <taxon>Pseudomonadota</taxon>
        <taxon>Gammaproteobacteria</taxon>
        <taxon>Legionellales</taxon>
        <taxon>Coxiellaceae</taxon>
        <taxon>Rickettsiella</taxon>
    </lineage>
</organism>
<dbReference type="AlphaFoldDB" id="A8PNP9"/>
<dbReference type="HAMAP" id="MF_01331_B">
    <property type="entry name" value="Ribosomal_uL22_B"/>
    <property type="match status" value="1"/>
</dbReference>
<comment type="function">
    <text evidence="7">The globular domain of the protein is located near the polypeptide exit tunnel on the outside of the subunit, while an extended beta-hairpin is found that lines the wall of the exit tunnel in the center of the 70S ribosome.</text>
</comment>
<evidence type="ECO:0000256" key="8">
    <source>
        <dbReference type="RuleBase" id="RU004005"/>
    </source>
</evidence>
<reference evidence="11" key="1">
    <citation type="submission" date="2006-04" db="EMBL/GenBank/DDBJ databases">
        <authorList>
            <person name="Seshadri R."/>
            <person name="Federici B.A."/>
        </authorList>
    </citation>
    <scope>NUCLEOTIDE SEQUENCE [LARGE SCALE GENOMIC DNA]</scope>
</reference>
<dbReference type="RefSeq" id="WP_006034746.1">
    <property type="nucleotide sequence ID" value="NZ_AAQJ02000001.1"/>
</dbReference>
<dbReference type="GO" id="GO:0022625">
    <property type="term" value="C:cytosolic large ribosomal subunit"/>
    <property type="evidence" value="ECO:0007669"/>
    <property type="project" value="TreeGrafter"/>
</dbReference>
<evidence type="ECO:0000256" key="3">
    <source>
        <dbReference type="ARBA" id="ARBA00022884"/>
    </source>
</evidence>
<sequence length="115" mass="12576">MEVAAHLKYARLSPQKCRLVADQVRGLTVEKALQVLAMSAKKNASAIKKVLESAMANAEHNAGLDIDTLKVSTIFIDQGPTLKRMHARAKGRSNRILKPTCHITVKVSDDNGEKN</sequence>
<dbReference type="PANTHER" id="PTHR13501">
    <property type="entry name" value="CHLOROPLAST 50S RIBOSOMAL PROTEIN L22-RELATED"/>
    <property type="match status" value="1"/>
</dbReference>
<dbReference type="GO" id="GO:0003735">
    <property type="term" value="F:structural constituent of ribosome"/>
    <property type="evidence" value="ECO:0007669"/>
    <property type="project" value="InterPro"/>
</dbReference>
<dbReference type="GO" id="GO:0006412">
    <property type="term" value="P:translation"/>
    <property type="evidence" value="ECO:0007669"/>
    <property type="project" value="UniProtKB-UniRule"/>
</dbReference>
<evidence type="ECO:0000313" key="11">
    <source>
        <dbReference type="EMBL" id="EDP45758.1"/>
    </source>
</evidence>
<evidence type="ECO:0000256" key="5">
    <source>
        <dbReference type="ARBA" id="ARBA00023274"/>
    </source>
</evidence>
<dbReference type="STRING" id="59196.RICGR_1068"/>
<dbReference type="Pfam" id="PF00237">
    <property type="entry name" value="Ribosomal_L22"/>
    <property type="match status" value="1"/>
</dbReference>
<dbReference type="InterPro" id="IPR018260">
    <property type="entry name" value="Ribosomal_uL22_CS"/>
</dbReference>
<dbReference type="InterPro" id="IPR047867">
    <property type="entry name" value="Ribosomal_uL22_bac/org-type"/>
</dbReference>
<dbReference type="eggNOG" id="COG0091">
    <property type="taxonomic scope" value="Bacteria"/>
</dbReference>
<keyword evidence="5 7" id="KW-0687">Ribonucleoprotein</keyword>
<dbReference type="SUPFAM" id="SSF54843">
    <property type="entry name" value="Ribosomal protein L22"/>
    <property type="match status" value="1"/>
</dbReference>
<dbReference type="CDD" id="cd00336">
    <property type="entry name" value="Ribosomal_L22"/>
    <property type="match status" value="1"/>
</dbReference>
<dbReference type="EMBL" id="AAQJ02000001">
    <property type="protein sequence ID" value="EDP45758.1"/>
    <property type="molecule type" value="Genomic_DNA"/>
</dbReference>
<dbReference type="NCBIfam" id="TIGR01044">
    <property type="entry name" value="rplV_bact"/>
    <property type="match status" value="1"/>
</dbReference>
<evidence type="ECO:0000256" key="4">
    <source>
        <dbReference type="ARBA" id="ARBA00022980"/>
    </source>
</evidence>
<accession>A8PNP9</accession>